<comment type="subunit">
    <text evidence="2">Interacts with ribosomal protein uL14 (rplN).</text>
</comment>
<name>D4RWV3_9FIRM</name>
<reference evidence="3 4" key="1">
    <citation type="submission" date="2010-02" db="EMBL/GenBank/DDBJ databases">
        <authorList>
            <person name="Weinstock G."/>
            <person name="Sodergren E."/>
            <person name="Clifton S."/>
            <person name="Fulton L."/>
            <person name="Fulton B."/>
            <person name="Courtney L."/>
            <person name="Fronick C."/>
            <person name="Harrison M."/>
            <person name="Strong C."/>
            <person name="Farmer C."/>
            <person name="Delahaunty K."/>
            <person name="Markovic C."/>
            <person name="Hall O."/>
            <person name="Minx P."/>
            <person name="Tomlinson C."/>
            <person name="Mitreva M."/>
            <person name="Nelson J."/>
            <person name="Hou S."/>
            <person name="Wollam A."/>
            <person name="Pepin K.H."/>
            <person name="Johnson M."/>
            <person name="Bhonagiri V."/>
            <person name="Zhang X."/>
            <person name="Suruliraj S."/>
            <person name="Warren W."/>
            <person name="Chinwalla A."/>
            <person name="Mardis E.R."/>
            <person name="Wilson R.K."/>
        </authorList>
    </citation>
    <scope>NUCLEOTIDE SEQUENCE [LARGE SCALE GENOMIC DNA]</scope>
    <source>
        <strain evidence="3 4">DSM 2876</strain>
    </source>
</reference>
<evidence type="ECO:0000256" key="2">
    <source>
        <dbReference type="HAMAP-Rule" id="MF_01477"/>
    </source>
</evidence>
<evidence type="ECO:0000313" key="4">
    <source>
        <dbReference type="Proteomes" id="UP000006238"/>
    </source>
</evidence>
<comment type="function">
    <text evidence="2">Functions as a ribosomal silencing factor. Interacts with ribosomal protein uL14 (rplN), blocking formation of intersubunit bridge B8. Prevents association of the 30S and 50S ribosomal subunits and the formation of functional ribosomes, thus repressing translation.</text>
</comment>
<dbReference type="GO" id="GO:0042256">
    <property type="term" value="P:cytosolic ribosome assembly"/>
    <property type="evidence" value="ECO:0007669"/>
    <property type="project" value="UniProtKB-UniRule"/>
</dbReference>
<protein>
    <recommendedName>
        <fullName evidence="2">Ribosomal silencing factor RsfS</fullName>
    </recommendedName>
</protein>
<evidence type="ECO:0000256" key="1">
    <source>
        <dbReference type="ARBA" id="ARBA00010574"/>
    </source>
</evidence>
<keyword evidence="4" id="KW-1185">Reference proteome</keyword>
<dbReference type="InterPro" id="IPR004394">
    <property type="entry name" value="Iojap/RsfS/C7orf30"/>
</dbReference>
<dbReference type="GO" id="GO:0090071">
    <property type="term" value="P:negative regulation of ribosome biogenesis"/>
    <property type="evidence" value="ECO:0007669"/>
    <property type="project" value="UniProtKB-UniRule"/>
</dbReference>
<accession>D4RWV3</accession>
<keyword evidence="2" id="KW-0810">Translation regulation</keyword>
<keyword evidence="2" id="KW-0678">Repressor</keyword>
<keyword evidence="2" id="KW-0963">Cytoplasm</keyword>
<dbReference type="eggNOG" id="COG0799">
    <property type="taxonomic scope" value="Bacteria"/>
</dbReference>
<dbReference type="EMBL" id="ABWN01000017">
    <property type="protein sequence ID" value="EFF69627.1"/>
    <property type="molecule type" value="Genomic_DNA"/>
</dbReference>
<dbReference type="GeneID" id="98918506"/>
<comment type="similarity">
    <text evidence="1 2">Belongs to the Iojap/RsfS family.</text>
</comment>
<dbReference type="AlphaFoldDB" id="D4RWV3"/>
<dbReference type="Pfam" id="PF02410">
    <property type="entry name" value="RsfS"/>
    <property type="match status" value="1"/>
</dbReference>
<dbReference type="NCBIfam" id="TIGR00090">
    <property type="entry name" value="rsfS_iojap_ybeB"/>
    <property type="match status" value="1"/>
</dbReference>
<dbReference type="SUPFAM" id="SSF81301">
    <property type="entry name" value="Nucleotidyltransferase"/>
    <property type="match status" value="1"/>
</dbReference>
<comment type="caution">
    <text evidence="3">The sequence shown here is derived from an EMBL/GenBank/DDBJ whole genome shotgun (WGS) entry which is preliminary data.</text>
</comment>
<dbReference type="HOGENOM" id="CLU_092688_2_2_9"/>
<dbReference type="STRING" id="45851.BHV86_06470"/>
<dbReference type="GO" id="GO:0017148">
    <property type="term" value="P:negative regulation of translation"/>
    <property type="evidence" value="ECO:0007669"/>
    <property type="project" value="UniProtKB-UniRule"/>
</dbReference>
<dbReference type="RefSeq" id="WP_005600753.1">
    <property type="nucleotide sequence ID" value="NZ_GG663519.1"/>
</dbReference>
<dbReference type="Proteomes" id="UP000006238">
    <property type="component" value="Unassembled WGS sequence"/>
</dbReference>
<dbReference type="GO" id="GO:0043023">
    <property type="term" value="F:ribosomal large subunit binding"/>
    <property type="evidence" value="ECO:0007669"/>
    <property type="project" value="TreeGrafter"/>
</dbReference>
<dbReference type="InterPro" id="IPR043519">
    <property type="entry name" value="NT_sf"/>
</dbReference>
<dbReference type="PANTHER" id="PTHR21043:SF0">
    <property type="entry name" value="MITOCHONDRIAL ASSEMBLY OF RIBOSOMAL LARGE SUBUNIT PROTEIN 1"/>
    <property type="match status" value="1"/>
</dbReference>
<dbReference type="Gene3D" id="3.30.460.10">
    <property type="entry name" value="Beta Polymerase, domain 2"/>
    <property type="match status" value="1"/>
</dbReference>
<evidence type="ECO:0000313" key="3">
    <source>
        <dbReference type="EMBL" id="EFF69627.1"/>
    </source>
</evidence>
<dbReference type="PANTHER" id="PTHR21043">
    <property type="entry name" value="IOJAP SUPERFAMILY ORTHOLOG"/>
    <property type="match status" value="1"/>
</dbReference>
<sequence>MDKILNTIYNAIDDKKGGNTRILDISAITTISDYFIVTSGNNYNQVRAIADNVEEELLKKHGMRPERVEGYNNGEWILLDYIDYVIHVFDREQRLFYDIERIWSDGKEIEVK</sequence>
<dbReference type="HAMAP" id="MF_01477">
    <property type="entry name" value="Iojap_RsfS"/>
    <property type="match status" value="1"/>
</dbReference>
<gene>
    <name evidence="2" type="primary">rsfS</name>
    <name evidence="3" type="ORF">BUTYVIB_00140</name>
</gene>
<comment type="subcellular location">
    <subcellularLocation>
        <location evidence="2">Cytoplasm</location>
    </subcellularLocation>
</comment>
<dbReference type="GO" id="GO:0005737">
    <property type="term" value="C:cytoplasm"/>
    <property type="evidence" value="ECO:0007669"/>
    <property type="project" value="UniProtKB-SubCell"/>
</dbReference>
<organism evidence="3 4">
    <name type="scientific">Eshraghiella crossota DSM 2876</name>
    <dbReference type="NCBI Taxonomy" id="511680"/>
    <lineage>
        <taxon>Bacteria</taxon>
        <taxon>Bacillati</taxon>
        <taxon>Bacillota</taxon>
        <taxon>Clostridia</taxon>
        <taxon>Lachnospirales</taxon>
        <taxon>Lachnospiraceae</taxon>
        <taxon>Eshraghiella</taxon>
    </lineage>
</organism>
<proteinExistence type="inferred from homology"/>